<comment type="caution">
    <text evidence="1">The sequence shown here is derived from an EMBL/GenBank/DDBJ whole genome shotgun (WGS) entry which is preliminary data.</text>
</comment>
<dbReference type="InterPro" id="IPR022385">
    <property type="entry name" value="Rhs_assc_core"/>
</dbReference>
<accession>A0A840D7A6</accession>
<dbReference type="PANTHER" id="PTHR32305:SF15">
    <property type="entry name" value="PROTEIN RHSA-RELATED"/>
    <property type="match status" value="1"/>
</dbReference>
<dbReference type="NCBIfam" id="TIGR03696">
    <property type="entry name" value="Rhs_assc_core"/>
    <property type="match status" value="1"/>
</dbReference>
<dbReference type="InterPro" id="IPR050708">
    <property type="entry name" value="T6SS_VgrG/RHS"/>
</dbReference>
<dbReference type="PANTHER" id="PTHR32305">
    <property type="match status" value="1"/>
</dbReference>
<dbReference type="Proteomes" id="UP000560658">
    <property type="component" value="Unassembled WGS sequence"/>
</dbReference>
<proteinExistence type="predicted"/>
<evidence type="ECO:0000313" key="1">
    <source>
        <dbReference type="EMBL" id="MBB4045354.1"/>
    </source>
</evidence>
<reference evidence="1" key="1">
    <citation type="submission" date="2020-08" db="EMBL/GenBank/DDBJ databases">
        <title>Genomic Encyclopedia of Type Strains, Phase IV (KMG-IV): sequencing the most valuable type-strain genomes for metagenomic binning, comparative biology and taxonomic classification.</title>
        <authorList>
            <person name="Goeker M."/>
        </authorList>
    </citation>
    <scope>NUCLEOTIDE SEQUENCE [LARGE SCALE GENOMIC DNA]</scope>
    <source>
        <strain evidence="1">DSM 105720</strain>
    </source>
</reference>
<dbReference type="AlphaFoldDB" id="A0A840D7A6"/>
<dbReference type="Gene3D" id="2.180.10.10">
    <property type="entry name" value="RHS repeat-associated core"/>
    <property type="match status" value="1"/>
</dbReference>
<sequence>MKCILVDSGYIESGQYHFYLCDHLGNNRVVAKADGTVIQTNHYYPYGMTFAESTFIDKQPYKYNNKELDMENGLNLYDYEARQLDLGVPRFTTIDPLAEKYYSISPYVYVGNNPILYVDPDGREIWIAFNVTNKAGATTQQKV</sequence>
<dbReference type="RefSeq" id="WP_221240149.1">
    <property type="nucleotide sequence ID" value="NZ_JACIER010000014.1"/>
</dbReference>
<organism evidence="1 2">
    <name type="scientific">Bacteroides reticulotermitis</name>
    <dbReference type="NCBI Taxonomy" id="1133319"/>
    <lineage>
        <taxon>Bacteria</taxon>
        <taxon>Pseudomonadati</taxon>
        <taxon>Bacteroidota</taxon>
        <taxon>Bacteroidia</taxon>
        <taxon>Bacteroidales</taxon>
        <taxon>Bacteroidaceae</taxon>
        <taxon>Bacteroides</taxon>
    </lineage>
</organism>
<dbReference type="EMBL" id="JACIER010000014">
    <property type="protein sequence ID" value="MBB4045354.1"/>
    <property type="molecule type" value="Genomic_DNA"/>
</dbReference>
<evidence type="ECO:0000313" key="2">
    <source>
        <dbReference type="Proteomes" id="UP000560658"/>
    </source>
</evidence>
<keyword evidence="2" id="KW-1185">Reference proteome</keyword>
<gene>
    <name evidence="1" type="ORF">GGR06_003166</name>
</gene>
<name>A0A840D7A6_9BACE</name>
<protein>
    <submittedName>
        <fullName evidence="1">RHS repeat-associated protein</fullName>
    </submittedName>
</protein>